<organism evidence="3">
    <name type="scientific">mine drainage metagenome</name>
    <dbReference type="NCBI Taxonomy" id="410659"/>
    <lineage>
        <taxon>unclassified sequences</taxon>
        <taxon>metagenomes</taxon>
        <taxon>ecological metagenomes</taxon>
    </lineage>
</organism>
<feature type="non-terminal residue" evidence="3">
    <location>
        <position position="246"/>
    </location>
</feature>
<dbReference type="PANTHER" id="PTHR43343:SF3">
    <property type="entry name" value="PROTEASE DO-LIKE 8, CHLOROPLASTIC"/>
    <property type="match status" value="1"/>
</dbReference>
<dbReference type="GO" id="GO:0006508">
    <property type="term" value="P:proteolysis"/>
    <property type="evidence" value="ECO:0007669"/>
    <property type="project" value="UniProtKB-KW"/>
</dbReference>
<evidence type="ECO:0000256" key="2">
    <source>
        <dbReference type="ARBA" id="ARBA00022801"/>
    </source>
</evidence>
<sequence length="246" mass="26231">YLFKIEMTPLLEMQKDLTEAVEKISKSVVVISSLQIRSDRYGDIIPMEGSGTGILIGHSGYVITNNHVVANGNRLNVTLSDGRSFEGKVIGTDPVTDVALLRVKAWDLPVAELGDSEEIKTGQLVLAVGNALGLPGSPTVSMGVVSAIGRPLPWSDFIFEGLIQTDAAINPGNSGGPLCSIDGKVLGINTAMIPFAQGVGFAIPINTVKRVMQQILEHGRVIRPYLGISGISVDKQVARRFEVDPE</sequence>
<evidence type="ECO:0000256" key="1">
    <source>
        <dbReference type="ARBA" id="ARBA00022670"/>
    </source>
</evidence>
<dbReference type="SUPFAM" id="SSF50494">
    <property type="entry name" value="Trypsin-like serine proteases"/>
    <property type="match status" value="1"/>
</dbReference>
<dbReference type="PRINTS" id="PR00834">
    <property type="entry name" value="PROTEASES2C"/>
</dbReference>
<name>T0YB36_9ZZZZ</name>
<keyword evidence="2" id="KW-0378">Hydrolase</keyword>
<dbReference type="InterPro" id="IPR051201">
    <property type="entry name" value="Chloro_Bact_Ser_Proteases"/>
</dbReference>
<dbReference type="InterPro" id="IPR001940">
    <property type="entry name" value="Peptidase_S1C"/>
</dbReference>
<reference evidence="3" key="1">
    <citation type="submission" date="2013-08" db="EMBL/GenBank/DDBJ databases">
        <authorList>
            <person name="Mendez C."/>
            <person name="Richter M."/>
            <person name="Ferrer M."/>
            <person name="Sanchez J."/>
        </authorList>
    </citation>
    <scope>NUCLEOTIDE SEQUENCE</scope>
</reference>
<dbReference type="Gene3D" id="2.40.10.120">
    <property type="match status" value="1"/>
</dbReference>
<accession>T0YB36</accession>
<keyword evidence="1" id="KW-0645">Protease</keyword>
<evidence type="ECO:0000313" key="3">
    <source>
        <dbReference type="EMBL" id="EQD29007.1"/>
    </source>
</evidence>
<gene>
    <name evidence="3" type="ORF">B1B_18801</name>
</gene>
<protein>
    <submittedName>
        <fullName evidence="3">HtrA2 peptidase</fullName>
    </submittedName>
</protein>
<proteinExistence type="predicted"/>
<dbReference type="AlphaFoldDB" id="T0YB36"/>
<feature type="non-terminal residue" evidence="3">
    <location>
        <position position="1"/>
    </location>
</feature>
<reference evidence="3" key="2">
    <citation type="journal article" date="2014" name="ISME J.">
        <title>Microbial stratification in low pH oxic and suboxic macroscopic growths along an acid mine drainage.</title>
        <authorList>
            <person name="Mendez-Garcia C."/>
            <person name="Mesa V."/>
            <person name="Sprenger R.R."/>
            <person name="Richter M."/>
            <person name="Diez M.S."/>
            <person name="Solano J."/>
            <person name="Bargiela R."/>
            <person name="Golyshina O.V."/>
            <person name="Manteca A."/>
            <person name="Ramos J.L."/>
            <person name="Gallego J.R."/>
            <person name="Llorente I."/>
            <person name="Martins Dos Santos V.A."/>
            <person name="Jensen O.N."/>
            <person name="Pelaez A.I."/>
            <person name="Sanchez J."/>
            <person name="Ferrer M."/>
        </authorList>
    </citation>
    <scope>NUCLEOTIDE SEQUENCE</scope>
</reference>
<dbReference type="PANTHER" id="PTHR43343">
    <property type="entry name" value="PEPTIDASE S12"/>
    <property type="match status" value="1"/>
</dbReference>
<dbReference type="InterPro" id="IPR009003">
    <property type="entry name" value="Peptidase_S1_PA"/>
</dbReference>
<dbReference type="GO" id="GO:0004252">
    <property type="term" value="F:serine-type endopeptidase activity"/>
    <property type="evidence" value="ECO:0007669"/>
    <property type="project" value="InterPro"/>
</dbReference>
<dbReference type="EMBL" id="AUZY01012607">
    <property type="protein sequence ID" value="EQD29007.1"/>
    <property type="molecule type" value="Genomic_DNA"/>
</dbReference>
<dbReference type="Pfam" id="PF13365">
    <property type="entry name" value="Trypsin_2"/>
    <property type="match status" value="1"/>
</dbReference>
<comment type="caution">
    <text evidence="3">The sequence shown here is derived from an EMBL/GenBank/DDBJ whole genome shotgun (WGS) entry which is preliminary data.</text>
</comment>